<dbReference type="InterPro" id="IPR036179">
    <property type="entry name" value="Ig-like_dom_sf"/>
</dbReference>
<dbReference type="Pfam" id="PF07686">
    <property type="entry name" value="V-set"/>
    <property type="match status" value="2"/>
</dbReference>
<dbReference type="PANTHER" id="PTHR11860:SF118">
    <property type="entry name" value="CMRF35-LIKE MOLECULE 3-RELATED"/>
    <property type="match status" value="1"/>
</dbReference>
<evidence type="ECO:0000313" key="7">
    <source>
        <dbReference type="Ensembl" id="ENSSPAP00000008594.1"/>
    </source>
</evidence>
<evidence type="ECO:0000256" key="1">
    <source>
        <dbReference type="ARBA" id="ARBA00004370"/>
    </source>
</evidence>
<dbReference type="Ensembl" id="ENSSPAT00000008751.1">
    <property type="protein sequence ID" value="ENSSPAP00000008594.1"/>
    <property type="gene ID" value="ENSSPAG00000006526.1"/>
</dbReference>
<dbReference type="SMART" id="SM00409">
    <property type="entry name" value="IG"/>
    <property type="match status" value="2"/>
</dbReference>
<feature type="domain" description="Immunoglobulin" evidence="6">
    <location>
        <begin position="110"/>
        <end position="207"/>
    </location>
</feature>
<feature type="compositionally biased region" description="Polar residues" evidence="4">
    <location>
        <begin position="324"/>
        <end position="333"/>
    </location>
</feature>
<dbReference type="GO" id="GO:0004888">
    <property type="term" value="F:transmembrane signaling receptor activity"/>
    <property type="evidence" value="ECO:0007669"/>
    <property type="project" value="TreeGrafter"/>
</dbReference>
<keyword evidence="5" id="KW-1133">Transmembrane helix</keyword>
<feature type="domain" description="Immunoglobulin" evidence="6">
    <location>
        <begin position="12"/>
        <end position="106"/>
    </location>
</feature>
<feature type="region of interest" description="Disordered" evidence="4">
    <location>
        <begin position="324"/>
        <end position="360"/>
    </location>
</feature>
<dbReference type="InterPro" id="IPR013106">
    <property type="entry name" value="Ig_V-set"/>
</dbReference>
<dbReference type="InterPro" id="IPR003599">
    <property type="entry name" value="Ig_sub"/>
</dbReference>
<evidence type="ECO:0000256" key="5">
    <source>
        <dbReference type="SAM" id="Phobius"/>
    </source>
</evidence>
<dbReference type="SUPFAM" id="SSF48726">
    <property type="entry name" value="Immunoglobulin"/>
    <property type="match status" value="2"/>
</dbReference>
<dbReference type="CDD" id="cd05716">
    <property type="entry name" value="IgV_pIgR_like"/>
    <property type="match status" value="1"/>
</dbReference>
<feature type="transmembrane region" description="Helical" evidence="5">
    <location>
        <begin position="236"/>
        <end position="257"/>
    </location>
</feature>
<evidence type="ECO:0000259" key="6">
    <source>
        <dbReference type="SMART" id="SM00409"/>
    </source>
</evidence>
<keyword evidence="3 5" id="KW-0472">Membrane</keyword>
<keyword evidence="2 5" id="KW-0812">Transmembrane</keyword>
<comment type="subcellular location">
    <subcellularLocation>
        <location evidence="1">Membrane</location>
    </subcellularLocation>
</comment>
<evidence type="ECO:0000256" key="3">
    <source>
        <dbReference type="ARBA" id="ARBA00023136"/>
    </source>
</evidence>
<name>A0A3B4ZQT2_9TELE</name>
<dbReference type="Gene3D" id="2.60.40.10">
    <property type="entry name" value="Immunoglobulins"/>
    <property type="match status" value="2"/>
</dbReference>
<dbReference type="InterPro" id="IPR050671">
    <property type="entry name" value="CD300_family_receptors"/>
</dbReference>
<dbReference type="InterPro" id="IPR013783">
    <property type="entry name" value="Ig-like_fold"/>
</dbReference>
<dbReference type="GO" id="GO:0005886">
    <property type="term" value="C:plasma membrane"/>
    <property type="evidence" value="ECO:0007669"/>
    <property type="project" value="TreeGrafter"/>
</dbReference>
<proteinExistence type="predicted"/>
<dbReference type="GeneTree" id="ENSGT00950000182977"/>
<dbReference type="AlphaFoldDB" id="A0A3B4ZQT2"/>
<protein>
    <recommendedName>
        <fullName evidence="6">Immunoglobulin domain-containing protein</fullName>
    </recommendedName>
</protein>
<reference evidence="7" key="1">
    <citation type="submission" date="2023-09" db="UniProtKB">
        <authorList>
            <consortium name="Ensembl"/>
        </authorList>
    </citation>
    <scope>IDENTIFICATION</scope>
</reference>
<organism evidence="7">
    <name type="scientific">Stegastes partitus</name>
    <name type="common">bicolor damselfish</name>
    <dbReference type="NCBI Taxonomy" id="144197"/>
    <lineage>
        <taxon>Eukaryota</taxon>
        <taxon>Metazoa</taxon>
        <taxon>Chordata</taxon>
        <taxon>Craniata</taxon>
        <taxon>Vertebrata</taxon>
        <taxon>Euteleostomi</taxon>
        <taxon>Actinopterygii</taxon>
        <taxon>Neopterygii</taxon>
        <taxon>Teleostei</taxon>
        <taxon>Neoteleostei</taxon>
        <taxon>Acanthomorphata</taxon>
        <taxon>Ovalentaria</taxon>
        <taxon>Pomacentridae</taxon>
        <taxon>Stegastes</taxon>
    </lineage>
</organism>
<dbReference type="PANTHER" id="PTHR11860">
    <property type="entry name" value="POLYMERIC-IMMUNOGLOBULIN RECEPTOR"/>
    <property type="match status" value="1"/>
</dbReference>
<evidence type="ECO:0000256" key="2">
    <source>
        <dbReference type="ARBA" id="ARBA00022692"/>
    </source>
</evidence>
<evidence type="ECO:0000256" key="4">
    <source>
        <dbReference type="SAM" id="MobiDB-lite"/>
    </source>
</evidence>
<sequence>MIFIFLAGENTAVTFTAYRGGSVTVNCTYPRAEASSVKLFYRDTTSLISSFQSQHTKRDRFSLTDDRQQGVYTVIISSLNESDAGKYWCAMEGVNDNSTTCLTEILLRILSIEHLLQSVQITCPYPKSHEGNEKFLCKGENPLNCEELIQTTKEDNANKGRFSIRDNQRLAYFYVYINHLTEADSGTYWCGSGRTMQHDEYTKIHLSVGEYSGALLQIEHILVSFPLQELRTDVRIVGVGLCLVLLVALSVVVLIVYRRKCLKAQAASVTLHLFSAPQKNNEDHNYEEIQLQNQAESSPTTVYATVSLPADLLHYSSVTFHKNGNSPSDTDINGTALDATHPPAAEQTLYSTVRKSDEEQ</sequence>
<accession>A0A3B4ZQT2</accession>